<evidence type="ECO:0000313" key="4">
    <source>
        <dbReference type="EMBL" id="VXD20446.1"/>
    </source>
</evidence>
<accession>A0A7Z9BT44</accession>
<feature type="region of interest" description="Disordered" evidence="1">
    <location>
        <begin position="31"/>
        <end position="60"/>
    </location>
</feature>
<evidence type="ECO:0000256" key="1">
    <source>
        <dbReference type="SAM" id="MobiDB-lite"/>
    </source>
</evidence>
<dbReference type="AlphaFoldDB" id="A0A7Z9BT44"/>
<organism evidence="4 5">
    <name type="scientific">Planktothrix paucivesiculata PCC 9631</name>
    <dbReference type="NCBI Taxonomy" id="671071"/>
    <lineage>
        <taxon>Bacteria</taxon>
        <taxon>Bacillati</taxon>
        <taxon>Cyanobacteriota</taxon>
        <taxon>Cyanophyceae</taxon>
        <taxon>Oscillatoriophycideae</taxon>
        <taxon>Oscillatoriales</taxon>
        <taxon>Microcoleaceae</taxon>
        <taxon>Planktothrix</taxon>
    </lineage>
</organism>
<evidence type="ECO:0000259" key="3">
    <source>
        <dbReference type="Pfam" id="PF26390"/>
    </source>
</evidence>
<keyword evidence="5" id="KW-1185">Reference proteome</keyword>
<keyword evidence="2" id="KW-0732">Signal</keyword>
<feature type="domain" description="Magnetosome protein MamS/MamX" evidence="3">
    <location>
        <begin position="88"/>
        <end position="172"/>
    </location>
</feature>
<feature type="signal peptide" evidence="2">
    <location>
        <begin position="1"/>
        <end position="32"/>
    </location>
</feature>
<reference evidence="4" key="1">
    <citation type="submission" date="2019-10" db="EMBL/GenBank/DDBJ databases">
        <authorList>
            <consortium name="Genoscope - CEA"/>
            <person name="William W."/>
        </authorList>
    </citation>
    <scope>NUCLEOTIDE SEQUENCE [LARGE SCALE GENOMIC DNA]</scope>
    <source>
        <strain evidence="4">BBR_PRJEB10994</strain>
    </source>
</reference>
<feature type="compositionally biased region" description="Low complexity" evidence="1">
    <location>
        <begin position="33"/>
        <end position="46"/>
    </location>
</feature>
<evidence type="ECO:0000313" key="5">
    <source>
        <dbReference type="Proteomes" id="UP000182190"/>
    </source>
</evidence>
<dbReference type="EMBL" id="CZCS02000192">
    <property type="protein sequence ID" value="VXD20446.1"/>
    <property type="molecule type" value="Genomic_DNA"/>
</dbReference>
<sequence length="192" mass="21236">MKMNLSKTQIAGVLIVAGIAFISLSNSPPLFAQPNSNSPQPTPNNDNDFEPPCRELMGQNHPMMGQGRWGRSGGNGQYSGSMYDPSRVETVQGIVTEIQAGNRGNRMSQGVHLLMKTNTETLELHLGPRWYLEQQNFQIQPNDTVEVTGMRVNRGGQPIIMVGEIKKGNQTLQLRDEKGYPRCMGGQLQTPR</sequence>
<gene>
    <name evidence="4" type="ORF">PL9631_510029</name>
</gene>
<protein>
    <recommendedName>
        <fullName evidence="3">Magnetosome protein MamS/MamX domain-containing protein</fullName>
    </recommendedName>
</protein>
<proteinExistence type="predicted"/>
<name>A0A7Z9BT44_9CYAN</name>
<evidence type="ECO:0000256" key="2">
    <source>
        <dbReference type="SAM" id="SignalP"/>
    </source>
</evidence>
<feature type="chain" id="PRO_5030683506" description="Magnetosome protein MamS/MamX domain-containing protein" evidence="2">
    <location>
        <begin position="33"/>
        <end position="192"/>
    </location>
</feature>
<dbReference type="Proteomes" id="UP000182190">
    <property type="component" value="Unassembled WGS sequence"/>
</dbReference>
<dbReference type="RefSeq" id="WP_197046295.1">
    <property type="nucleotide sequence ID" value="NZ_LR735008.1"/>
</dbReference>
<comment type="caution">
    <text evidence="4">The sequence shown here is derived from an EMBL/GenBank/DDBJ whole genome shotgun (WGS) entry which is preliminary data.</text>
</comment>
<dbReference type="InterPro" id="IPR058837">
    <property type="entry name" value="MamS_MamX_dom"/>
</dbReference>
<dbReference type="Pfam" id="PF26390">
    <property type="entry name" value="MamS_MamX"/>
    <property type="match status" value="1"/>
</dbReference>